<evidence type="ECO:0000313" key="1">
    <source>
        <dbReference type="EMBL" id="KAK0612100.1"/>
    </source>
</evidence>
<gene>
    <name evidence="1" type="ORF">B0T14DRAFT_501045</name>
</gene>
<protein>
    <submittedName>
        <fullName evidence="1">Uncharacterized protein</fullName>
    </submittedName>
</protein>
<keyword evidence="2" id="KW-1185">Reference proteome</keyword>
<proteinExistence type="predicted"/>
<reference evidence="1" key="1">
    <citation type="submission" date="2023-06" db="EMBL/GenBank/DDBJ databases">
        <title>Genome-scale phylogeny and comparative genomics of the fungal order Sordariales.</title>
        <authorList>
            <consortium name="Lawrence Berkeley National Laboratory"/>
            <person name="Hensen N."/>
            <person name="Bonometti L."/>
            <person name="Westerberg I."/>
            <person name="Brannstrom I.O."/>
            <person name="Guillou S."/>
            <person name="Cros-Aarteil S."/>
            <person name="Calhoun S."/>
            <person name="Haridas S."/>
            <person name="Kuo A."/>
            <person name="Mondo S."/>
            <person name="Pangilinan J."/>
            <person name="Riley R."/>
            <person name="Labutti K."/>
            <person name="Andreopoulos B."/>
            <person name="Lipzen A."/>
            <person name="Chen C."/>
            <person name="Yanf M."/>
            <person name="Daum C."/>
            <person name="Ng V."/>
            <person name="Clum A."/>
            <person name="Steindorff A."/>
            <person name="Ohm R."/>
            <person name="Martin F."/>
            <person name="Silar P."/>
            <person name="Natvig D."/>
            <person name="Lalanne C."/>
            <person name="Gautier V."/>
            <person name="Ament-Velasquez S.L."/>
            <person name="Kruys A."/>
            <person name="Hutchinson M.I."/>
            <person name="Powell A.J."/>
            <person name="Barry K."/>
            <person name="Miller A.N."/>
            <person name="Grigoriev I.V."/>
            <person name="Debuchy R."/>
            <person name="Gladieux P."/>
            <person name="Thoren M.H."/>
            <person name="Johannesson H."/>
        </authorList>
    </citation>
    <scope>NUCLEOTIDE SEQUENCE</scope>
    <source>
        <strain evidence="1">CBS 606.72</strain>
    </source>
</reference>
<dbReference type="AlphaFoldDB" id="A0AA39WC90"/>
<name>A0AA39WC90_9PEZI</name>
<evidence type="ECO:0000313" key="2">
    <source>
        <dbReference type="Proteomes" id="UP001175000"/>
    </source>
</evidence>
<comment type="caution">
    <text evidence="1">The sequence shown here is derived from an EMBL/GenBank/DDBJ whole genome shotgun (WGS) entry which is preliminary data.</text>
</comment>
<dbReference type="EMBL" id="JAULSU010000007">
    <property type="protein sequence ID" value="KAK0612100.1"/>
    <property type="molecule type" value="Genomic_DNA"/>
</dbReference>
<accession>A0AA39WC90</accession>
<organism evidence="1 2">
    <name type="scientific">Immersiella caudata</name>
    <dbReference type="NCBI Taxonomy" id="314043"/>
    <lineage>
        <taxon>Eukaryota</taxon>
        <taxon>Fungi</taxon>
        <taxon>Dikarya</taxon>
        <taxon>Ascomycota</taxon>
        <taxon>Pezizomycotina</taxon>
        <taxon>Sordariomycetes</taxon>
        <taxon>Sordariomycetidae</taxon>
        <taxon>Sordariales</taxon>
        <taxon>Lasiosphaeriaceae</taxon>
        <taxon>Immersiella</taxon>
    </lineage>
</organism>
<dbReference type="Proteomes" id="UP001175000">
    <property type="component" value="Unassembled WGS sequence"/>
</dbReference>
<sequence length="435" mass="49292">MATQTLYEHIHSYVARKYISPSDETTEVTITNFINDLLVIANTGVSPSDFNSAMKLGHAKKVRFSDSPSDEMQVRVVDQSNLHNNNDALAKPNRIHPIGEKRHTPLPKEIEREAQPSCTDGFCRHCPLELFTLPGSIVSWTGVVTTLYDAAKQWVQLIIDDGSIWFTPLAGLPSSLKELLGGPDTLLEVFFFFQLDRITLNTRVVIGGVSKVLRAMANFCRPLREIEVAIAGVQKIEKTLPLRSAPLNEWSGYTKEMERLKKMSDNLHPLVKIATDEMLSLVGKFINMRDTIRGELRPAAQKLLKQSIVCPVMLRHVADALLDELAKEILEQLRFVDADIPEISKGIEEGWFDVQLLRGCEDMEEMQLRAFRLKIRSSIVADRYRSWWSDARKLRLARQIRFAERFYDSASTDVEQDTDTDTVMTGVKDLGDTEE</sequence>